<organism evidence="1 2">
    <name type="scientific">Levilinea saccharolytica</name>
    <dbReference type="NCBI Taxonomy" id="229921"/>
    <lineage>
        <taxon>Bacteria</taxon>
        <taxon>Bacillati</taxon>
        <taxon>Chloroflexota</taxon>
        <taxon>Anaerolineae</taxon>
        <taxon>Anaerolineales</taxon>
        <taxon>Anaerolineaceae</taxon>
        <taxon>Levilinea</taxon>
    </lineage>
</organism>
<comment type="caution">
    <text evidence="1">The sequence shown here is derived from an EMBL/GenBank/DDBJ whole genome shotgun (WGS) entry which is preliminary data.</text>
</comment>
<name>A0A0P6XM90_9CHLR</name>
<proteinExistence type="predicted"/>
<dbReference type="InterPro" id="IPR026002">
    <property type="entry name" value="ATC_hydrolase-like"/>
</dbReference>
<dbReference type="AlphaFoldDB" id="A0A0P6XM90"/>
<evidence type="ECO:0000313" key="1">
    <source>
        <dbReference type="EMBL" id="KPL77473.1"/>
    </source>
</evidence>
<protein>
    <recommendedName>
        <fullName evidence="3">L-2-amino-thiazoline-4-carboxylic acid hydrolase</fullName>
    </recommendedName>
</protein>
<dbReference type="RefSeq" id="WP_062419174.1">
    <property type="nucleotide sequence ID" value="NZ_DF967974.1"/>
</dbReference>
<reference evidence="1 2" key="1">
    <citation type="submission" date="2015-07" db="EMBL/GenBank/DDBJ databases">
        <title>Genome sequence of Levilinea saccharolytica DSM 16555.</title>
        <authorList>
            <person name="Hemp J."/>
            <person name="Ward L.M."/>
            <person name="Pace L.A."/>
            <person name="Fischer W.W."/>
        </authorList>
    </citation>
    <scope>NUCLEOTIDE SEQUENCE [LARGE SCALE GENOMIC DNA]</scope>
    <source>
        <strain evidence="1 2">KIBI-1</strain>
    </source>
</reference>
<evidence type="ECO:0000313" key="2">
    <source>
        <dbReference type="Proteomes" id="UP000050501"/>
    </source>
</evidence>
<gene>
    <name evidence="1" type="ORF">ADN01_16440</name>
</gene>
<dbReference type="Proteomes" id="UP000050501">
    <property type="component" value="Unassembled WGS sequence"/>
</dbReference>
<keyword evidence="2" id="KW-1185">Reference proteome</keyword>
<dbReference type="OrthoDB" id="1495276at2"/>
<evidence type="ECO:0008006" key="3">
    <source>
        <dbReference type="Google" id="ProtNLM"/>
    </source>
</evidence>
<dbReference type="EMBL" id="LGCM01000060">
    <property type="protein sequence ID" value="KPL77473.1"/>
    <property type="molecule type" value="Genomic_DNA"/>
</dbReference>
<dbReference type="Pfam" id="PF14196">
    <property type="entry name" value="ATC_hydrolase"/>
    <property type="match status" value="1"/>
</dbReference>
<accession>A0A0P6XM90</accession>
<sequence>MALKIRFIFTIMTHTAKKGIQASYGADFFKQFAARSRFHLENMLPQVPNIGSSIFAFNYLFGPCYFAWYQALTDLGVEKPDALNLIWQINENFVSRFPEPLLRWFGKTMYLGTFRNKAKLAEKLGKANQLHSFDWRIEYIDIDRNTFGINIYECGMLKLADRFGYRELFPHVCRMDYLFSHYFHQSFRRSGTLADGNACCDCWYQAPGACEWAPETGFETRK</sequence>